<dbReference type="AlphaFoldDB" id="A0A7J6NDP7"/>
<reference evidence="2 3" key="1">
    <citation type="submission" date="2020-04" db="EMBL/GenBank/DDBJ databases">
        <title>Perkinsus olseni comparative genomics.</title>
        <authorList>
            <person name="Bogema D.R."/>
        </authorList>
    </citation>
    <scope>NUCLEOTIDE SEQUENCE [LARGE SCALE GENOMIC DNA]</scope>
    <source>
        <strain evidence="2">00978-12</strain>
    </source>
</reference>
<keyword evidence="1" id="KW-0732">Signal</keyword>
<sequence>MMNILTLLAAVVATQEVSAKLSGVSFLELSESPFTTDNNDRDAVEVAKTLDGLNLDEDEDSEEDIPSGEAMLGESGSAHIHYYVCIFYLSCRLAL</sequence>
<evidence type="ECO:0000313" key="3">
    <source>
        <dbReference type="Proteomes" id="UP000541610"/>
    </source>
</evidence>
<proteinExistence type="predicted"/>
<feature type="chain" id="PRO_5029870873" evidence="1">
    <location>
        <begin position="20"/>
        <end position="95"/>
    </location>
</feature>
<accession>A0A7J6NDP7</accession>
<organism evidence="2 3">
    <name type="scientific">Perkinsus olseni</name>
    <name type="common">Perkinsus atlanticus</name>
    <dbReference type="NCBI Taxonomy" id="32597"/>
    <lineage>
        <taxon>Eukaryota</taxon>
        <taxon>Sar</taxon>
        <taxon>Alveolata</taxon>
        <taxon>Perkinsozoa</taxon>
        <taxon>Perkinsea</taxon>
        <taxon>Perkinsida</taxon>
        <taxon>Perkinsidae</taxon>
        <taxon>Perkinsus</taxon>
    </lineage>
</organism>
<evidence type="ECO:0000256" key="1">
    <source>
        <dbReference type="SAM" id="SignalP"/>
    </source>
</evidence>
<evidence type="ECO:0000313" key="2">
    <source>
        <dbReference type="EMBL" id="KAF4681600.1"/>
    </source>
</evidence>
<dbReference type="EMBL" id="JABANP010000502">
    <property type="protein sequence ID" value="KAF4681600.1"/>
    <property type="molecule type" value="Genomic_DNA"/>
</dbReference>
<comment type="caution">
    <text evidence="2">The sequence shown here is derived from an EMBL/GenBank/DDBJ whole genome shotgun (WGS) entry which is preliminary data.</text>
</comment>
<dbReference type="Proteomes" id="UP000541610">
    <property type="component" value="Unassembled WGS sequence"/>
</dbReference>
<feature type="signal peptide" evidence="1">
    <location>
        <begin position="1"/>
        <end position="19"/>
    </location>
</feature>
<name>A0A7J6NDP7_PEROL</name>
<gene>
    <name evidence="2" type="ORF">FOZ60_011920</name>
</gene>
<protein>
    <submittedName>
        <fullName evidence="2">Uncharacterized protein</fullName>
    </submittedName>
</protein>